<protein>
    <submittedName>
        <fullName evidence="2">Uncharacterized protein</fullName>
    </submittedName>
</protein>
<organism evidence="2 3">
    <name type="scientific">Roridomyces roridus</name>
    <dbReference type="NCBI Taxonomy" id="1738132"/>
    <lineage>
        <taxon>Eukaryota</taxon>
        <taxon>Fungi</taxon>
        <taxon>Dikarya</taxon>
        <taxon>Basidiomycota</taxon>
        <taxon>Agaricomycotina</taxon>
        <taxon>Agaricomycetes</taxon>
        <taxon>Agaricomycetidae</taxon>
        <taxon>Agaricales</taxon>
        <taxon>Marasmiineae</taxon>
        <taxon>Mycenaceae</taxon>
        <taxon>Roridomyces</taxon>
    </lineage>
</organism>
<feature type="region of interest" description="Disordered" evidence="1">
    <location>
        <begin position="111"/>
        <end position="132"/>
    </location>
</feature>
<reference evidence="2" key="1">
    <citation type="submission" date="2023-03" db="EMBL/GenBank/DDBJ databases">
        <title>Massive genome expansion in bonnet fungi (Mycena s.s.) driven by repeated elements and novel gene families across ecological guilds.</title>
        <authorList>
            <consortium name="Lawrence Berkeley National Laboratory"/>
            <person name="Harder C.B."/>
            <person name="Miyauchi S."/>
            <person name="Viragh M."/>
            <person name="Kuo A."/>
            <person name="Thoen E."/>
            <person name="Andreopoulos B."/>
            <person name="Lu D."/>
            <person name="Skrede I."/>
            <person name="Drula E."/>
            <person name="Henrissat B."/>
            <person name="Morin E."/>
            <person name="Kohler A."/>
            <person name="Barry K."/>
            <person name="LaButti K."/>
            <person name="Morin E."/>
            <person name="Salamov A."/>
            <person name="Lipzen A."/>
            <person name="Mereny Z."/>
            <person name="Hegedus B."/>
            <person name="Baldrian P."/>
            <person name="Stursova M."/>
            <person name="Weitz H."/>
            <person name="Taylor A."/>
            <person name="Grigoriev I.V."/>
            <person name="Nagy L.G."/>
            <person name="Martin F."/>
            <person name="Kauserud H."/>
        </authorList>
    </citation>
    <scope>NUCLEOTIDE SEQUENCE</scope>
    <source>
        <strain evidence="2">9284</strain>
    </source>
</reference>
<feature type="region of interest" description="Disordered" evidence="1">
    <location>
        <begin position="1"/>
        <end position="54"/>
    </location>
</feature>
<name>A0AAD7AXJ5_9AGAR</name>
<evidence type="ECO:0000256" key="1">
    <source>
        <dbReference type="SAM" id="MobiDB-lite"/>
    </source>
</evidence>
<sequence length="165" mass="18595">MSRREVTPIDGQDLNAPRPQRRHRAPLRADESFTLAPPRQEQVQGSMDSDDSSDVEVSPLPSWIREHVDRGSYLALFTLLLLLIAAQALPTYEAQVEALVGEIHRRRGESYGRAGTLDPEPMEDVDFSNSPPAAEENTCKVILYDGRLACYCRWPPQTRPYHSHA</sequence>
<dbReference type="AlphaFoldDB" id="A0AAD7AXJ5"/>
<evidence type="ECO:0000313" key="3">
    <source>
        <dbReference type="Proteomes" id="UP001221142"/>
    </source>
</evidence>
<dbReference type="Proteomes" id="UP001221142">
    <property type="component" value="Unassembled WGS sequence"/>
</dbReference>
<feature type="non-terminal residue" evidence="2">
    <location>
        <position position="165"/>
    </location>
</feature>
<dbReference type="EMBL" id="JARKIF010000184">
    <property type="protein sequence ID" value="KAJ7602976.1"/>
    <property type="molecule type" value="Genomic_DNA"/>
</dbReference>
<proteinExistence type="predicted"/>
<evidence type="ECO:0000313" key="2">
    <source>
        <dbReference type="EMBL" id="KAJ7602976.1"/>
    </source>
</evidence>
<comment type="caution">
    <text evidence="2">The sequence shown here is derived from an EMBL/GenBank/DDBJ whole genome shotgun (WGS) entry which is preliminary data.</text>
</comment>
<accession>A0AAD7AXJ5</accession>
<keyword evidence="3" id="KW-1185">Reference proteome</keyword>
<gene>
    <name evidence="2" type="ORF">FB45DRAFT_963942</name>
</gene>